<dbReference type="Proteomes" id="UP000051010">
    <property type="component" value="Unassembled WGS sequence"/>
</dbReference>
<dbReference type="InterPro" id="IPR050807">
    <property type="entry name" value="TransReg_Diox_bact_type"/>
</dbReference>
<evidence type="ECO:0000256" key="3">
    <source>
        <dbReference type="ARBA" id="ARBA00023163"/>
    </source>
</evidence>
<keyword evidence="1" id="KW-0805">Transcription regulation</keyword>
<dbReference type="Pfam" id="PF07883">
    <property type="entry name" value="Cupin_2"/>
    <property type="match status" value="1"/>
</dbReference>
<reference evidence="5 6" key="1">
    <citation type="journal article" date="2015" name="Genome Announc.">
        <title>Expanding the biotechnology potential of lactobacilli through comparative genomics of 213 strains and associated genera.</title>
        <authorList>
            <person name="Sun Z."/>
            <person name="Harris H.M."/>
            <person name="McCann A."/>
            <person name="Guo C."/>
            <person name="Argimon S."/>
            <person name="Zhang W."/>
            <person name="Yang X."/>
            <person name="Jeffery I.B."/>
            <person name="Cooney J.C."/>
            <person name="Kagawa T.F."/>
            <person name="Liu W."/>
            <person name="Song Y."/>
            <person name="Salvetti E."/>
            <person name="Wrobel A."/>
            <person name="Rasinkangas P."/>
            <person name="Parkhill J."/>
            <person name="Rea M.C."/>
            <person name="O'Sullivan O."/>
            <person name="Ritari J."/>
            <person name="Douillard F.P."/>
            <person name="Paul Ross R."/>
            <person name="Yang R."/>
            <person name="Briner A.E."/>
            <person name="Felis G.E."/>
            <person name="de Vos W.M."/>
            <person name="Barrangou R."/>
            <person name="Klaenhammer T.R."/>
            <person name="Caufield P.W."/>
            <person name="Cui Y."/>
            <person name="Zhang H."/>
            <person name="O'Toole P.W."/>
        </authorList>
    </citation>
    <scope>NUCLEOTIDE SEQUENCE [LARGE SCALE GENOMIC DNA]</scope>
    <source>
        <strain evidence="5 6">DSM 18390</strain>
    </source>
</reference>
<accession>A0A0R1YXP4</accession>
<dbReference type="AlphaFoldDB" id="A0A0R1YXP4"/>
<protein>
    <submittedName>
        <fullName evidence="5">DNA-binding helix-turn-helix protein</fullName>
    </submittedName>
</protein>
<name>A0A0R1YXP4_9LACO</name>
<evidence type="ECO:0000313" key="5">
    <source>
        <dbReference type="EMBL" id="KRM44406.1"/>
    </source>
</evidence>
<dbReference type="InterPro" id="IPR010982">
    <property type="entry name" value="Lambda_DNA-bd_dom_sf"/>
</dbReference>
<dbReference type="InterPro" id="IPR014710">
    <property type="entry name" value="RmlC-like_jellyroll"/>
</dbReference>
<dbReference type="InterPro" id="IPR011051">
    <property type="entry name" value="RmlC_Cupin_sf"/>
</dbReference>
<dbReference type="Gene3D" id="1.10.260.40">
    <property type="entry name" value="lambda repressor-like DNA-binding domains"/>
    <property type="match status" value="1"/>
</dbReference>
<gene>
    <name evidence="5" type="ORF">FD47_GL000531</name>
</gene>
<evidence type="ECO:0000259" key="4">
    <source>
        <dbReference type="PROSITE" id="PS50943"/>
    </source>
</evidence>
<dbReference type="Gene3D" id="2.60.120.10">
    <property type="entry name" value="Jelly Rolls"/>
    <property type="match status" value="1"/>
</dbReference>
<sequence length="203" mass="22530">MHLSSYVNTILGVFSMDIGVIVSTNLRKIRAEKGYSLTKLSELSGVSKGMLSQIENNGTSPTINTIWKICSGLGIPYTALLEGQPTESAVISKAQTSRQESENGHYRIFGYYPDSPHHNFELFQMELDPQSAYTSIGHSKVNRNGESEEYVMVIQGELTIDVSDKHLELGPDDATKFNSTRRHIYRNSGPAVVKAVIINFYPV</sequence>
<dbReference type="CDD" id="cd02209">
    <property type="entry name" value="cupin_XRE_C"/>
    <property type="match status" value="1"/>
</dbReference>
<dbReference type="SMART" id="SM00530">
    <property type="entry name" value="HTH_XRE"/>
    <property type="match status" value="1"/>
</dbReference>
<dbReference type="GO" id="GO:0003700">
    <property type="term" value="F:DNA-binding transcription factor activity"/>
    <property type="evidence" value="ECO:0007669"/>
    <property type="project" value="TreeGrafter"/>
</dbReference>
<organism evidence="5 6">
    <name type="scientific">Lentilactobacillus parafarraginis DSM 18390 = JCM 14109</name>
    <dbReference type="NCBI Taxonomy" id="1423786"/>
    <lineage>
        <taxon>Bacteria</taxon>
        <taxon>Bacillati</taxon>
        <taxon>Bacillota</taxon>
        <taxon>Bacilli</taxon>
        <taxon>Lactobacillales</taxon>
        <taxon>Lactobacillaceae</taxon>
        <taxon>Lentilactobacillus</taxon>
    </lineage>
</organism>
<evidence type="ECO:0000256" key="2">
    <source>
        <dbReference type="ARBA" id="ARBA00023125"/>
    </source>
</evidence>
<evidence type="ECO:0000313" key="6">
    <source>
        <dbReference type="Proteomes" id="UP000051010"/>
    </source>
</evidence>
<feature type="domain" description="HTH cro/C1-type" evidence="4">
    <location>
        <begin position="26"/>
        <end position="80"/>
    </location>
</feature>
<dbReference type="InterPro" id="IPR013096">
    <property type="entry name" value="Cupin_2"/>
</dbReference>
<dbReference type="PATRIC" id="fig|1423786.4.peg.554"/>
<dbReference type="GO" id="GO:0005829">
    <property type="term" value="C:cytosol"/>
    <property type="evidence" value="ECO:0007669"/>
    <property type="project" value="TreeGrafter"/>
</dbReference>
<evidence type="ECO:0000256" key="1">
    <source>
        <dbReference type="ARBA" id="ARBA00023015"/>
    </source>
</evidence>
<dbReference type="SUPFAM" id="SSF51182">
    <property type="entry name" value="RmlC-like cupins"/>
    <property type="match status" value="1"/>
</dbReference>
<dbReference type="PANTHER" id="PTHR46797:SF23">
    <property type="entry name" value="HTH-TYPE TRANSCRIPTIONAL REGULATOR SUTR"/>
    <property type="match status" value="1"/>
</dbReference>
<comment type="caution">
    <text evidence="5">The sequence shown here is derived from an EMBL/GenBank/DDBJ whole genome shotgun (WGS) entry which is preliminary data.</text>
</comment>
<dbReference type="PROSITE" id="PS50943">
    <property type="entry name" value="HTH_CROC1"/>
    <property type="match status" value="1"/>
</dbReference>
<keyword evidence="3" id="KW-0804">Transcription</keyword>
<proteinExistence type="predicted"/>
<dbReference type="CDD" id="cd00093">
    <property type="entry name" value="HTH_XRE"/>
    <property type="match status" value="1"/>
</dbReference>
<dbReference type="Pfam" id="PF01381">
    <property type="entry name" value="HTH_3"/>
    <property type="match status" value="1"/>
</dbReference>
<dbReference type="InterPro" id="IPR001387">
    <property type="entry name" value="Cro/C1-type_HTH"/>
</dbReference>
<keyword evidence="2 5" id="KW-0238">DNA-binding</keyword>
<dbReference type="GO" id="GO:0003677">
    <property type="term" value="F:DNA binding"/>
    <property type="evidence" value="ECO:0007669"/>
    <property type="project" value="UniProtKB-KW"/>
</dbReference>
<dbReference type="SUPFAM" id="SSF47413">
    <property type="entry name" value="lambda repressor-like DNA-binding domains"/>
    <property type="match status" value="1"/>
</dbReference>
<dbReference type="EMBL" id="AZFZ01000014">
    <property type="protein sequence ID" value="KRM44406.1"/>
    <property type="molecule type" value="Genomic_DNA"/>
</dbReference>
<dbReference type="PANTHER" id="PTHR46797">
    <property type="entry name" value="HTH-TYPE TRANSCRIPTIONAL REGULATOR"/>
    <property type="match status" value="1"/>
</dbReference>